<comment type="subcellular location">
    <subcellularLocation>
        <location evidence="1">Cell membrane</location>
        <topology evidence="1">Multi-pass membrane protein</topology>
    </subcellularLocation>
</comment>
<feature type="compositionally biased region" description="Basic and acidic residues" evidence="7">
    <location>
        <begin position="649"/>
        <end position="658"/>
    </location>
</feature>
<evidence type="ECO:0000256" key="1">
    <source>
        <dbReference type="ARBA" id="ARBA00004651"/>
    </source>
</evidence>
<feature type="transmembrane region" description="Helical" evidence="8">
    <location>
        <begin position="107"/>
        <end position="126"/>
    </location>
</feature>
<feature type="transmembrane region" description="Helical" evidence="8">
    <location>
        <begin position="47"/>
        <end position="70"/>
    </location>
</feature>
<dbReference type="RefSeq" id="WP_378752409.1">
    <property type="nucleotide sequence ID" value="NZ_JBHSSV010000009.1"/>
</dbReference>
<evidence type="ECO:0000256" key="5">
    <source>
        <dbReference type="ARBA" id="ARBA00022989"/>
    </source>
</evidence>
<evidence type="ECO:0000259" key="9">
    <source>
        <dbReference type="Pfam" id="PF12805"/>
    </source>
</evidence>
<feature type="transmembrane region" description="Helical" evidence="8">
    <location>
        <begin position="456"/>
        <end position="476"/>
    </location>
</feature>
<feature type="transmembrane region" description="Helical" evidence="8">
    <location>
        <begin position="390"/>
        <end position="414"/>
    </location>
</feature>
<feature type="domain" description="Integral membrane protein YccS N-terminal" evidence="9">
    <location>
        <begin position="106"/>
        <end position="196"/>
    </location>
</feature>
<feature type="transmembrane region" description="Helical" evidence="8">
    <location>
        <begin position="426"/>
        <end position="444"/>
    </location>
</feature>
<accession>A0ABW2ZUY8</accession>
<feature type="transmembrane region" description="Helical" evidence="8">
    <location>
        <begin position="156"/>
        <end position="177"/>
    </location>
</feature>
<keyword evidence="5 8" id="KW-1133">Transmembrane helix</keyword>
<sequence length="658" mass="68251">MTSAISGTSSADAWRPSLWLRSLAGTNRVGWPVGRSIRAGLAVGLPLLIGVLAGSPGVGMWVSMGTLLLAVGEKSNPYPVRFRQVLVSAPVAATGYLLGWLSSAPPVVTVAVMTLVALAAGIVSGYSNVLSVATMQMMLTAAIAIGVSAAQPYWPVALWFLVGAALYSALLAVEAVVVRRRPQRDALVATLRALGSLAAERGAGKEASAQAKQRARAALSAYDQLSITLRANAQGPTSDYARAGVISRAVDQLMARLFAHDADAALCAATADRLTVCADALAAGHRPPPAQAAPGTLVRLAMLEAAVWDPLPAARGIPRADRLKVGAPSPSLWASAGRLALCTGLAYIAYFVVPLPHPYWVALTVALVMKPDLGSVFARGVLRSVGTVAGAVVAVGLGLLIAEPVVLSVVVMAIAACLPWAAARSYATQAFVMTPLIMVLLTLVEPDAHVVELSVARVVTTMLGAVIVIVAGYLVWPGARHAHIAATVEQAVVLLARYARDTAGGSDDDAIAADRRETYRTLSDAKVGAQRRLSEPPPAGREALAWIPVITTAERVADRITDASASRPPVDVSGDVPTLHRIADELAALARGDASPDDDAVRDPRVSRAASDAADEVVRELADEVAALAAMLRAPHGSWTRGKPAVGAEPRERDAAEG</sequence>
<keyword evidence="3" id="KW-1003">Cell membrane</keyword>
<evidence type="ECO:0000256" key="6">
    <source>
        <dbReference type="ARBA" id="ARBA00023136"/>
    </source>
</evidence>
<dbReference type="Proteomes" id="UP001597042">
    <property type="component" value="Unassembled WGS sequence"/>
</dbReference>
<evidence type="ECO:0000256" key="3">
    <source>
        <dbReference type="ARBA" id="ARBA00022475"/>
    </source>
</evidence>
<keyword evidence="2" id="KW-0813">Transport</keyword>
<evidence type="ECO:0000256" key="2">
    <source>
        <dbReference type="ARBA" id="ARBA00022448"/>
    </source>
</evidence>
<keyword evidence="4 8" id="KW-0812">Transmembrane</keyword>
<name>A0ABW2ZUY8_9MICO</name>
<evidence type="ECO:0000256" key="7">
    <source>
        <dbReference type="SAM" id="MobiDB-lite"/>
    </source>
</evidence>
<protein>
    <submittedName>
        <fullName evidence="10">FUSC family protein</fullName>
    </submittedName>
</protein>
<evidence type="ECO:0000313" key="11">
    <source>
        <dbReference type="Proteomes" id="UP001597042"/>
    </source>
</evidence>
<feature type="region of interest" description="Disordered" evidence="7">
    <location>
        <begin position="634"/>
        <end position="658"/>
    </location>
</feature>
<evidence type="ECO:0000256" key="8">
    <source>
        <dbReference type="SAM" id="Phobius"/>
    </source>
</evidence>
<comment type="caution">
    <text evidence="10">The sequence shown here is derived from an EMBL/GenBank/DDBJ whole genome shotgun (WGS) entry which is preliminary data.</text>
</comment>
<feature type="region of interest" description="Disordered" evidence="7">
    <location>
        <begin position="591"/>
        <end position="616"/>
    </location>
</feature>
<evidence type="ECO:0000256" key="4">
    <source>
        <dbReference type="ARBA" id="ARBA00022692"/>
    </source>
</evidence>
<dbReference type="PANTHER" id="PTHR30509">
    <property type="entry name" value="P-HYDROXYBENZOIC ACID EFFLUX PUMP SUBUNIT-RELATED"/>
    <property type="match status" value="1"/>
</dbReference>
<dbReference type="PANTHER" id="PTHR30509:SF9">
    <property type="entry name" value="MULTIDRUG RESISTANCE PROTEIN MDTO"/>
    <property type="match status" value="1"/>
</dbReference>
<keyword evidence="11" id="KW-1185">Reference proteome</keyword>
<dbReference type="InterPro" id="IPR032692">
    <property type="entry name" value="YccS_N"/>
</dbReference>
<gene>
    <name evidence="10" type="ORF">ACFQZV_13155</name>
</gene>
<proteinExistence type="predicted"/>
<evidence type="ECO:0000313" key="10">
    <source>
        <dbReference type="EMBL" id="MFD0782244.1"/>
    </source>
</evidence>
<feature type="transmembrane region" description="Helical" evidence="8">
    <location>
        <begin position="133"/>
        <end position="150"/>
    </location>
</feature>
<reference evidence="11" key="1">
    <citation type="journal article" date="2019" name="Int. J. Syst. Evol. Microbiol.">
        <title>The Global Catalogue of Microorganisms (GCM) 10K type strain sequencing project: providing services to taxonomists for standard genome sequencing and annotation.</title>
        <authorList>
            <consortium name="The Broad Institute Genomics Platform"/>
            <consortium name="The Broad Institute Genome Sequencing Center for Infectious Disease"/>
            <person name="Wu L."/>
            <person name="Ma J."/>
        </authorList>
    </citation>
    <scope>NUCLEOTIDE SEQUENCE [LARGE SCALE GENOMIC DNA]</scope>
    <source>
        <strain evidence="11">CCUG 50754</strain>
    </source>
</reference>
<keyword evidence="6 8" id="KW-0472">Membrane</keyword>
<dbReference type="EMBL" id="JBHTIM010000001">
    <property type="protein sequence ID" value="MFD0782244.1"/>
    <property type="molecule type" value="Genomic_DNA"/>
</dbReference>
<dbReference type="Pfam" id="PF04632">
    <property type="entry name" value="FUSC"/>
    <property type="match status" value="1"/>
</dbReference>
<dbReference type="Pfam" id="PF12805">
    <property type="entry name" value="FUSC-like"/>
    <property type="match status" value="1"/>
</dbReference>
<organism evidence="10 11">
    <name type="scientific">Microbacterium koreense</name>
    <dbReference type="NCBI Taxonomy" id="323761"/>
    <lineage>
        <taxon>Bacteria</taxon>
        <taxon>Bacillati</taxon>
        <taxon>Actinomycetota</taxon>
        <taxon>Actinomycetes</taxon>
        <taxon>Micrococcales</taxon>
        <taxon>Microbacteriaceae</taxon>
        <taxon>Microbacterium</taxon>
    </lineage>
</organism>
<dbReference type="InterPro" id="IPR006726">
    <property type="entry name" value="PHBA_efflux_AaeB/fusaric-R"/>
</dbReference>